<keyword evidence="3" id="KW-1185">Reference proteome</keyword>
<dbReference type="GO" id="GO:0005524">
    <property type="term" value="F:ATP binding"/>
    <property type="evidence" value="ECO:0007669"/>
    <property type="project" value="InterPro"/>
</dbReference>
<name>A0AAE3VXI8_9ACTN</name>
<sequence length="144" mass="16189">MDLLRYADLDIDDVEVVENPRADAPRSLRRSIRLVHSVGGERLSFDMFDESEGTQTWYRLIGPVLTALRSGQILLFDEIDASLHPRLSANIGSRYMPQRLDAARRAARLAVSHRENGATTPHDNPSSGMYRLIEATLPSGRQLF</sequence>
<reference evidence="2 3" key="1">
    <citation type="submission" date="2023-07" db="EMBL/GenBank/DDBJ databases">
        <title>Sequencing the genomes of 1000 actinobacteria strains.</title>
        <authorList>
            <person name="Klenk H.-P."/>
        </authorList>
    </citation>
    <scope>NUCLEOTIDE SEQUENCE [LARGE SCALE GENOMIC DNA]</scope>
    <source>
        <strain evidence="2 3">DSM 44709</strain>
    </source>
</reference>
<protein>
    <recommendedName>
        <fullName evidence="1">ATPase AAA-type core domain-containing protein</fullName>
    </recommendedName>
</protein>
<dbReference type="GO" id="GO:0016887">
    <property type="term" value="F:ATP hydrolysis activity"/>
    <property type="evidence" value="ECO:0007669"/>
    <property type="project" value="InterPro"/>
</dbReference>
<proteinExistence type="predicted"/>
<organism evidence="2 3">
    <name type="scientific">Catenuloplanes indicus</name>
    <dbReference type="NCBI Taxonomy" id="137267"/>
    <lineage>
        <taxon>Bacteria</taxon>
        <taxon>Bacillati</taxon>
        <taxon>Actinomycetota</taxon>
        <taxon>Actinomycetes</taxon>
        <taxon>Micromonosporales</taxon>
        <taxon>Micromonosporaceae</taxon>
        <taxon>Catenuloplanes</taxon>
    </lineage>
</organism>
<dbReference type="Pfam" id="PF13304">
    <property type="entry name" value="AAA_21"/>
    <property type="match status" value="1"/>
</dbReference>
<evidence type="ECO:0000313" key="2">
    <source>
        <dbReference type="EMBL" id="MDQ0365559.1"/>
    </source>
</evidence>
<dbReference type="RefSeq" id="WP_307238221.1">
    <property type="nucleotide sequence ID" value="NZ_JAUSUZ010000001.1"/>
</dbReference>
<dbReference type="AlphaFoldDB" id="A0AAE3VXI8"/>
<accession>A0AAE3VXI8</accession>
<evidence type="ECO:0000313" key="3">
    <source>
        <dbReference type="Proteomes" id="UP001240236"/>
    </source>
</evidence>
<comment type="caution">
    <text evidence="2">The sequence shown here is derived from an EMBL/GenBank/DDBJ whole genome shotgun (WGS) entry which is preliminary data.</text>
</comment>
<dbReference type="EMBL" id="JAUSUZ010000001">
    <property type="protein sequence ID" value="MDQ0365559.1"/>
    <property type="molecule type" value="Genomic_DNA"/>
</dbReference>
<dbReference type="InterPro" id="IPR003959">
    <property type="entry name" value="ATPase_AAA_core"/>
</dbReference>
<dbReference type="Proteomes" id="UP001240236">
    <property type="component" value="Unassembled WGS sequence"/>
</dbReference>
<evidence type="ECO:0000259" key="1">
    <source>
        <dbReference type="Pfam" id="PF13304"/>
    </source>
</evidence>
<gene>
    <name evidence="2" type="ORF">J2S42_002228</name>
</gene>
<feature type="domain" description="ATPase AAA-type core" evidence="1">
    <location>
        <begin position="5"/>
        <end position="92"/>
    </location>
</feature>